<dbReference type="Proteomes" id="UP001432039">
    <property type="component" value="Chromosome"/>
</dbReference>
<feature type="domain" description="Tyr recombinase" evidence="4">
    <location>
        <begin position="203"/>
        <end position="429"/>
    </location>
</feature>
<dbReference type="SUPFAM" id="SSF56349">
    <property type="entry name" value="DNA breaking-rejoining enzymes"/>
    <property type="match status" value="1"/>
</dbReference>
<keyword evidence="1" id="KW-0238">DNA-binding</keyword>
<keyword evidence="6" id="KW-1185">Reference proteome</keyword>
<dbReference type="Gene3D" id="1.10.150.130">
    <property type="match status" value="1"/>
</dbReference>
<accession>A0ABZ1TSP2</accession>
<dbReference type="PROSITE" id="PS51898">
    <property type="entry name" value="TYR_RECOMBINASE"/>
    <property type="match status" value="1"/>
</dbReference>
<dbReference type="Gene3D" id="1.10.443.10">
    <property type="entry name" value="Intergrase catalytic core"/>
    <property type="match status" value="1"/>
</dbReference>
<keyword evidence="2" id="KW-0233">DNA recombination</keyword>
<dbReference type="InterPro" id="IPR010998">
    <property type="entry name" value="Integrase_recombinase_N"/>
</dbReference>
<feature type="region of interest" description="Disordered" evidence="3">
    <location>
        <begin position="1"/>
        <end position="30"/>
    </location>
</feature>
<dbReference type="EMBL" id="CP108090">
    <property type="protein sequence ID" value="WUQ17499.1"/>
    <property type="molecule type" value="Genomic_DNA"/>
</dbReference>
<sequence length="447" mass="50013">MTIDVMELGGHRRRTDLTAHGRQAHTTEPPASSAIEIVDAELVEDMAPIPAAAAGPAAPSYMVTRHTMLGPGELPPRADETTRFTEIDFKVPDDVKRRANDRGARNTRVNRDSTRIRFEQWCESQGRVARPTTTTANVATYFGHLMEKGKPDGTKYSPDTLLAYSARIVSWYMKGERPDGSLIREMIEDYRLEEYIPAGGEPEKSAGLTLKYLVKVLAAIDETTRIGRRDAAMLVLQYGMLYRSVEVTNLLVRHVRLDTDGVWVWTAKSKTRRKGSGRWRFIRDRADLRIVARVRAWLADLRELFEPTEHDQNPASGEPAYQPNKPLFRALTILGNLKRRANATVRGRFLTGRAVNEMVKARAAAASIALINGLKVTSHSLRAGPNTDLTEAEVPLAERNEAGDWNPNSTLADDVYNRPDGSIDISKRDPLDAVPLYGRFPTREDDR</sequence>
<proteinExistence type="predicted"/>
<evidence type="ECO:0000313" key="6">
    <source>
        <dbReference type="Proteomes" id="UP001432039"/>
    </source>
</evidence>
<protein>
    <submittedName>
        <fullName evidence="5">Tyrosine-type recombinase/integrase</fullName>
    </submittedName>
</protein>
<evidence type="ECO:0000259" key="4">
    <source>
        <dbReference type="PROSITE" id="PS51898"/>
    </source>
</evidence>
<evidence type="ECO:0000313" key="5">
    <source>
        <dbReference type="EMBL" id="WUQ17499.1"/>
    </source>
</evidence>
<dbReference type="SUPFAM" id="SSF47823">
    <property type="entry name" value="lambda integrase-like, N-terminal domain"/>
    <property type="match status" value="1"/>
</dbReference>
<evidence type="ECO:0000256" key="2">
    <source>
        <dbReference type="ARBA" id="ARBA00023172"/>
    </source>
</evidence>
<gene>
    <name evidence="5" type="ORF">OG517_42390</name>
</gene>
<dbReference type="InterPro" id="IPR013762">
    <property type="entry name" value="Integrase-like_cat_sf"/>
</dbReference>
<dbReference type="InterPro" id="IPR002104">
    <property type="entry name" value="Integrase_catalytic"/>
</dbReference>
<name>A0ABZ1TSP2_STRVG</name>
<evidence type="ECO:0000256" key="3">
    <source>
        <dbReference type="SAM" id="MobiDB-lite"/>
    </source>
</evidence>
<organism evidence="5 6">
    <name type="scientific">Streptomyces virginiae</name>
    <name type="common">Streptomyces cinnamonensis</name>
    <dbReference type="NCBI Taxonomy" id="1961"/>
    <lineage>
        <taxon>Bacteria</taxon>
        <taxon>Bacillati</taxon>
        <taxon>Actinomycetota</taxon>
        <taxon>Actinomycetes</taxon>
        <taxon>Kitasatosporales</taxon>
        <taxon>Streptomycetaceae</taxon>
        <taxon>Streptomyces</taxon>
    </lineage>
</organism>
<evidence type="ECO:0000256" key="1">
    <source>
        <dbReference type="ARBA" id="ARBA00023125"/>
    </source>
</evidence>
<dbReference type="InterPro" id="IPR011010">
    <property type="entry name" value="DNA_brk_join_enz"/>
</dbReference>
<reference evidence="5" key="1">
    <citation type="submission" date="2022-10" db="EMBL/GenBank/DDBJ databases">
        <title>The complete genomes of actinobacterial strains from the NBC collection.</title>
        <authorList>
            <person name="Joergensen T.S."/>
            <person name="Alvarez Arevalo M."/>
            <person name="Sterndorff E.B."/>
            <person name="Faurdal D."/>
            <person name="Vuksanovic O."/>
            <person name="Mourched A.-S."/>
            <person name="Charusanti P."/>
            <person name="Shaw S."/>
            <person name="Blin K."/>
            <person name="Weber T."/>
        </authorList>
    </citation>
    <scope>NUCLEOTIDE SEQUENCE</scope>
    <source>
        <strain evidence="5">NBC_00248</strain>
    </source>
</reference>
<dbReference type="RefSeq" id="WP_328965715.1">
    <property type="nucleotide sequence ID" value="NZ_CP108090.1"/>
</dbReference>